<dbReference type="RefSeq" id="WP_069599729.1">
    <property type="nucleotide sequence ID" value="NZ_BJME01000034.1"/>
</dbReference>
<evidence type="ECO:0000313" key="3">
    <source>
        <dbReference type="EMBL" id="AOP52820.1"/>
    </source>
</evidence>
<keyword evidence="2" id="KW-0472">Membrane</keyword>
<dbReference type="Proteomes" id="UP000234525">
    <property type="component" value="Unassembled WGS sequence"/>
</dbReference>
<dbReference type="PANTHER" id="PTHR34219:SF1">
    <property type="entry name" value="PEPSY DOMAIN-CONTAINING PROTEIN"/>
    <property type="match status" value="1"/>
</dbReference>
<evidence type="ECO:0000256" key="2">
    <source>
        <dbReference type="SAM" id="Phobius"/>
    </source>
</evidence>
<reference evidence="11" key="5">
    <citation type="submission" date="2017-03" db="EMBL/GenBank/DDBJ databases">
        <authorList>
            <person name="Monnet C."/>
        </authorList>
    </citation>
    <scope>NUCLEOTIDE SEQUENCE [LARGE SCALE GENOMIC DNA]</scope>
    <source>
        <strain evidence="11">ATCC 9175</strain>
    </source>
</reference>
<dbReference type="InterPro" id="IPR005625">
    <property type="entry name" value="PepSY-ass_TM"/>
</dbReference>
<evidence type="ECO:0000313" key="4">
    <source>
        <dbReference type="EMBL" id="AZT96548.1"/>
    </source>
</evidence>
<reference evidence="3" key="1">
    <citation type="submission" date="2016-09" db="EMBL/GenBank/DDBJ databases">
        <title>Complete Genome Sequence of Brevibacterium aurantiacum SMQ-1335.</title>
        <authorList>
            <person name="de Melo A.G."/>
            <person name="Labrie S.J."/>
            <person name="Dumaresq J."/>
            <person name="Roberts R.J."/>
            <person name="Tremblay D.M."/>
            <person name="Moineau S."/>
        </authorList>
    </citation>
    <scope>NUCLEOTIDE SEQUENCE</scope>
    <source>
        <strain evidence="3">SMQ-1335</strain>
    </source>
</reference>
<dbReference type="PATRIC" id="fig|1703.10.peg.1135"/>
<dbReference type="OrthoDB" id="9791166at2"/>
<reference evidence="4 12" key="6">
    <citation type="submission" date="2017-12" db="EMBL/GenBank/DDBJ databases">
        <authorList>
            <person name="Levesque S."/>
        </authorList>
    </citation>
    <scope>NUCLEOTIDE SEQUENCE [LARGE SCALE GENOMIC DNA]</scope>
    <source>
        <strain evidence="4 12">SMQ-1420</strain>
    </source>
</reference>
<accession>A0A2H1KN97</accession>
<evidence type="ECO:0000313" key="8">
    <source>
        <dbReference type="Proteomes" id="UP000094793"/>
    </source>
</evidence>
<evidence type="ECO:0000313" key="12">
    <source>
        <dbReference type="Proteomes" id="UP000282731"/>
    </source>
</evidence>
<dbReference type="Proteomes" id="UP000094793">
    <property type="component" value="Chromosome"/>
</dbReference>
<reference evidence="4 12" key="7">
    <citation type="submission" date="2019-01" db="EMBL/GenBank/DDBJ databases">
        <title>Comparative genomic analysis of Brevibacterium aurantiacum sheds light on its evolution and its adaptation to smear-ripened cheeses.</title>
        <authorList>
            <person name="Moineau S."/>
        </authorList>
    </citation>
    <scope>NUCLEOTIDE SEQUENCE [LARGE SCALE GENOMIC DNA]</scope>
    <source>
        <strain evidence="4 12">SMQ-1420</strain>
    </source>
</reference>
<reference evidence="9 10" key="3">
    <citation type="journal article" date="2017" name="Elife">
        <title>Extensive horizontal gene transfer in cheese-associated bacteria.</title>
        <authorList>
            <person name="Bonham K.S."/>
            <person name="Wolfe B.E."/>
            <person name="Dutton R.J."/>
        </authorList>
    </citation>
    <scope>NUCLEOTIDE SEQUENCE [LARGE SCALE GENOMIC DNA]</scope>
    <source>
        <strain evidence="6 9">900_6</strain>
        <strain evidence="5 10">JB5</strain>
    </source>
</reference>
<dbReference type="GeneID" id="60905499"/>
<dbReference type="Proteomes" id="UP000217720">
    <property type="component" value="Unassembled WGS sequence"/>
</dbReference>
<evidence type="ECO:0000256" key="1">
    <source>
        <dbReference type="SAM" id="MobiDB-lite"/>
    </source>
</evidence>
<evidence type="ECO:0000313" key="6">
    <source>
        <dbReference type="EMBL" id="PCC50882.1"/>
    </source>
</evidence>
<evidence type="ECO:0000313" key="9">
    <source>
        <dbReference type="Proteomes" id="UP000217720"/>
    </source>
</evidence>
<feature type="transmembrane region" description="Helical" evidence="2">
    <location>
        <begin position="33"/>
        <end position="57"/>
    </location>
</feature>
<name>A0A1D7W1G1_BREAU</name>
<dbReference type="AlphaFoldDB" id="A0A1D7W1G1"/>
<keyword evidence="2" id="KW-1133">Transmembrane helix</keyword>
<feature type="compositionally biased region" description="Low complexity" evidence="1">
    <location>
        <begin position="1"/>
        <end position="12"/>
    </location>
</feature>
<evidence type="ECO:0000313" key="7">
    <source>
        <dbReference type="EMBL" id="SMY01099.1"/>
    </source>
</evidence>
<dbReference type="KEGG" id="blin:BLSMQ_1108"/>
<feature type="transmembrane region" description="Helical" evidence="2">
    <location>
        <begin position="388"/>
        <end position="408"/>
    </location>
</feature>
<feature type="region of interest" description="Disordered" evidence="1">
    <location>
        <begin position="267"/>
        <end position="298"/>
    </location>
</feature>
<dbReference type="Proteomes" id="UP000218377">
    <property type="component" value="Unassembled WGS sequence"/>
</dbReference>
<organism evidence="3 8">
    <name type="scientific">Brevibacterium aurantiacum</name>
    <dbReference type="NCBI Taxonomy" id="273384"/>
    <lineage>
        <taxon>Bacteria</taxon>
        <taxon>Bacillati</taxon>
        <taxon>Actinomycetota</taxon>
        <taxon>Actinomycetes</taxon>
        <taxon>Micrococcales</taxon>
        <taxon>Brevibacteriaceae</taxon>
        <taxon>Brevibacterium</taxon>
    </lineage>
</organism>
<evidence type="ECO:0000313" key="11">
    <source>
        <dbReference type="Proteomes" id="UP000234525"/>
    </source>
</evidence>
<accession>A0A1D7W1G1</accession>
<reference evidence="8" key="2">
    <citation type="submission" date="2016-09" db="EMBL/GenBank/DDBJ databases">
        <title>Complete Genome Sequence of Brevibacterium linens SMQ-1335.</title>
        <authorList>
            <person name="de Melo A.G."/>
            <person name="Labrie S.J."/>
            <person name="Dumaresq J."/>
            <person name="Roberts R.J."/>
            <person name="Tremblay D.M."/>
            <person name="Moineau S."/>
        </authorList>
    </citation>
    <scope>NUCLEOTIDE SEQUENCE [LARGE SCALE GENOMIC DNA]</scope>
    <source>
        <strain evidence="8">SMQ-1335</strain>
    </source>
</reference>
<accession>A0A2A3ZFV6</accession>
<feature type="transmembrane region" description="Helical" evidence="2">
    <location>
        <begin position="176"/>
        <end position="196"/>
    </location>
</feature>
<feature type="region of interest" description="Disordered" evidence="1">
    <location>
        <begin position="1"/>
        <end position="22"/>
    </location>
</feature>
<protein>
    <submittedName>
        <fullName evidence="4">PepSY domain-containing protein</fullName>
    </submittedName>
    <submittedName>
        <fullName evidence="3">Putative iron-regulated membrane protein</fullName>
    </submittedName>
    <submittedName>
        <fullName evidence="7">Uncharacterized iron-regulated membrane protein</fullName>
    </submittedName>
</protein>
<dbReference type="EMBL" id="FXZB01000042">
    <property type="protein sequence ID" value="SMY01099.1"/>
    <property type="molecule type" value="Genomic_DNA"/>
</dbReference>
<dbReference type="EMBL" id="CP017150">
    <property type="protein sequence ID" value="AOP52820.1"/>
    <property type="molecule type" value="Genomic_DNA"/>
</dbReference>
<gene>
    <name evidence="7" type="ORF">BAUR9175_03660</name>
    <name evidence="3" type="ORF">BLSMQ_1108</name>
    <name evidence="6" type="ORF">CIK62_05890</name>
    <name evidence="5" type="ORF">CIK79_13390</name>
    <name evidence="4" type="ORF">CXR27_05640</name>
</gene>
<evidence type="ECO:0000313" key="5">
    <source>
        <dbReference type="EMBL" id="PCC19195.1"/>
    </source>
</evidence>
<dbReference type="EMBL" id="NRGO01000006">
    <property type="protein sequence ID" value="PCC50882.1"/>
    <property type="molecule type" value="Genomic_DNA"/>
</dbReference>
<keyword evidence="11" id="KW-1185">Reference proteome</keyword>
<feature type="transmembrane region" description="Helical" evidence="2">
    <location>
        <begin position="217"/>
        <end position="242"/>
    </location>
</feature>
<feature type="compositionally biased region" description="Pro residues" evidence="1">
    <location>
        <begin position="13"/>
        <end position="22"/>
    </location>
</feature>
<dbReference type="PANTHER" id="PTHR34219">
    <property type="entry name" value="IRON-REGULATED INNER MEMBRANE PROTEIN-RELATED"/>
    <property type="match status" value="1"/>
</dbReference>
<keyword evidence="2" id="KW-0812">Transmembrane</keyword>
<sequence>MTILTTEPAESPSSPPTSPPPHRGWFGQFLRRLHFYAGIFVGPFILIAAISGALYAVSPQIEKAVYAHELYAPKADTYLPLAEQIDAANAFIGGGATLSAVRPAPKEGDTTRVMYADDSLGESESRAIFIDPATAEVRGDLTVYGTSGALPLRTWLDQLHRSLHLGDVGRLYSELAASWLGIIAVAGLGLWVMRAVKTRKAKEMLHPSFKRKGLRRTFSWHASVGVWAAIGMLFLSATGITWSQYGGESVNKIQTAIDWTTPAVSTSLDGSAPAGGEHAHHHGGGAPAEPVGDGPNPATFDSVLSVAQDVNVNTGLVEIKPPEDENSAWVVSEIQRSFPTEVDSVAVNGTTMEVVDRTDFKDFNIGAKLTRWGIDTHMGNMFGLPNQLVLFALASGIACMVVWGYVMWWQRRPKHDTNRKFGVTPARGVLRRSPWWGIVSVVAVAGFVAWFLPVLGVSLIGFILVDLILGWRARSKK</sequence>
<reference evidence="7" key="4">
    <citation type="submission" date="2017-03" db="EMBL/GenBank/DDBJ databases">
        <authorList>
            <person name="Afonso C.L."/>
            <person name="Miller P.J."/>
            <person name="Scott M.A."/>
            <person name="Spackman E."/>
            <person name="Goraichik I."/>
            <person name="Dimitrov K.M."/>
            <person name="Suarez D.L."/>
            <person name="Swayne D.E."/>
        </authorList>
    </citation>
    <scope>NUCLEOTIDE SEQUENCE [LARGE SCALE GENOMIC DNA]</scope>
    <source>
        <strain evidence="7">ATCC 9175</strain>
    </source>
</reference>
<dbReference type="EMBL" id="CP025334">
    <property type="protein sequence ID" value="AZT96548.1"/>
    <property type="molecule type" value="Genomic_DNA"/>
</dbReference>
<dbReference type="Pfam" id="PF03929">
    <property type="entry name" value="PepSY_TM"/>
    <property type="match status" value="1"/>
</dbReference>
<evidence type="ECO:0000313" key="10">
    <source>
        <dbReference type="Proteomes" id="UP000218377"/>
    </source>
</evidence>
<dbReference type="EMBL" id="NRGX01000001">
    <property type="protein sequence ID" value="PCC19195.1"/>
    <property type="molecule type" value="Genomic_DNA"/>
</dbReference>
<dbReference type="Proteomes" id="UP000282731">
    <property type="component" value="Chromosome"/>
</dbReference>
<proteinExistence type="predicted"/>